<dbReference type="NCBIfam" id="NF001859">
    <property type="entry name" value="PRK00591.1"/>
    <property type="match status" value="1"/>
</dbReference>
<reference evidence="7" key="1">
    <citation type="submission" date="2020-04" db="EMBL/GenBank/DDBJ databases">
        <authorList>
            <person name="Zhang T."/>
        </authorList>
    </citation>
    <scope>NUCLEOTIDE SEQUENCE</scope>
    <source>
        <strain evidence="7">HKST-UBA10</strain>
    </source>
</reference>
<dbReference type="GO" id="GO:0005737">
    <property type="term" value="C:cytoplasm"/>
    <property type="evidence" value="ECO:0007669"/>
    <property type="project" value="UniProtKB-ARBA"/>
</dbReference>
<dbReference type="EMBL" id="JAGQLG010000090">
    <property type="protein sequence ID" value="MCA9382244.1"/>
    <property type="molecule type" value="Genomic_DNA"/>
</dbReference>
<protein>
    <recommendedName>
        <fullName evidence="5">Peptide chain release factor 1</fullName>
    </recommendedName>
</protein>
<dbReference type="FunFam" id="3.30.160.20:FF:000004">
    <property type="entry name" value="Peptide chain release factor 1"/>
    <property type="match status" value="1"/>
</dbReference>
<reference evidence="7" key="2">
    <citation type="journal article" date="2021" name="Microbiome">
        <title>Successional dynamics and alternative stable states in a saline activated sludge microbial community over 9 years.</title>
        <authorList>
            <person name="Wang Y."/>
            <person name="Ye J."/>
            <person name="Ju F."/>
            <person name="Liu L."/>
            <person name="Boyd J.A."/>
            <person name="Deng Y."/>
            <person name="Parks D.H."/>
            <person name="Jiang X."/>
            <person name="Yin X."/>
            <person name="Woodcroft B.J."/>
            <person name="Tyson G.W."/>
            <person name="Hugenholtz P."/>
            <person name="Polz M.F."/>
            <person name="Zhang T."/>
        </authorList>
    </citation>
    <scope>NUCLEOTIDE SEQUENCE</scope>
    <source>
        <strain evidence="7">HKST-UBA10</strain>
    </source>
</reference>
<name>A0A955RI59_9BACT</name>
<comment type="function">
    <text evidence="1">Peptide chain release factor 1 directs the termination of translation in response to the peptide chain termination codons UAG and UAA.</text>
</comment>
<comment type="similarity">
    <text evidence="2">Belongs to the prokaryotic/mitochondrial release factor family.</text>
</comment>
<evidence type="ECO:0000256" key="3">
    <source>
        <dbReference type="ARBA" id="ARBA00022481"/>
    </source>
</evidence>
<dbReference type="PROSITE" id="PS00745">
    <property type="entry name" value="RF_PROK_I"/>
    <property type="match status" value="1"/>
</dbReference>
<comment type="caution">
    <text evidence="7">The sequence shown here is derived from an EMBL/GenBank/DDBJ whole genome shotgun (WGS) entry which is preliminary data.</text>
</comment>
<dbReference type="Gene3D" id="3.30.70.1660">
    <property type="match status" value="1"/>
</dbReference>
<dbReference type="PANTHER" id="PTHR43804:SF7">
    <property type="entry name" value="LD18447P"/>
    <property type="match status" value="1"/>
</dbReference>
<dbReference type="InterPro" id="IPR005139">
    <property type="entry name" value="PCRF"/>
</dbReference>
<dbReference type="Pfam" id="PF00472">
    <property type="entry name" value="RF-1"/>
    <property type="match status" value="1"/>
</dbReference>
<evidence type="ECO:0000256" key="5">
    <source>
        <dbReference type="NCBIfam" id="TIGR00019"/>
    </source>
</evidence>
<dbReference type="GO" id="GO:0016149">
    <property type="term" value="F:translation release factor activity, codon specific"/>
    <property type="evidence" value="ECO:0007669"/>
    <property type="project" value="InterPro"/>
</dbReference>
<evidence type="ECO:0000259" key="6">
    <source>
        <dbReference type="PROSITE" id="PS00745"/>
    </source>
</evidence>
<dbReference type="PANTHER" id="PTHR43804">
    <property type="entry name" value="LD18447P"/>
    <property type="match status" value="1"/>
</dbReference>
<evidence type="ECO:0000313" key="8">
    <source>
        <dbReference type="Proteomes" id="UP000782843"/>
    </source>
</evidence>
<dbReference type="InterPro" id="IPR004373">
    <property type="entry name" value="RF-1"/>
</dbReference>
<dbReference type="AlphaFoldDB" id="A0A955RI59"/>
<dbReference type="FunFam" id="3.30.70.1660:FF:000002">
    <property type="entry name" value="Peptide chain release factor 1"/>
    <property type="match status" value="1"/>
</dbReference>
<dbReference type="InterPro" id="IPR050057">
    <property type="entry name" value="Prokaryotic/Mito_RF"/>
</dbReference>
<dbReference type="InterPro" id="IPR000352">
    <property type="entry name" value="Pep_chain_release_fac_I"/>
</dbReference>
<dbReference type="NCBIfam" id="TIGR00019">
    <property type="entry name" value="prfA"/>
    <property type="match status" value="1"/>
</dbReference>
<dbReference type="Pfam" id="PF03462">
    <property type="entry name" value="PCRF"/>
    <property type="match status" value="1"/>
</dbReference>
<organism evidence="7 8">
    <name type="scientific">Candidatus Dojkabacteria bacterium</name>
    <dbReference type="NCBI Taxonomy" id="2099670"/>
    <lineage>
        <taxon>Bacteria</taxon>
        <taxon>Candidatus Dojkabacteria</taxon>
    </lineage>
</organism>
<dbReference type="InterPro" id="IPR045853">
    <property type="entry name" value="Pep_chain_release_fac_I_sf"/>
</dbReference>
<dbReference type="Gene3D" id="3.30.160.20">
    <property type="match status" value="1"/>
</dbReference>
<evidence type="ECO:0000313" key="7">
    <source>
        <dbReference type="EMBL" id="MCA9382244.1"/>
    </source>
</evidence>
<dbReference type="Gene3D" id="6.10.140.1950">
    <property type="match status" value="1"/>
</dbReference>
<gene>
    <name evidence="7" type="primary">prfA</name>
    <name evidence="7" type="ORF">KC660_02440</name>
</gene>
<feature type="domain" description="Prokaryotic-type class I peptide chain release factors" evidence="6">
    <location>
        <begin position="222"/>
        <end position="238"/>
    </location>
</feature>
<dbReference type="Proteomes" id="UP000782843">
    <property type="component" value="Unassembled WGS sequence"/>
</dbReference>
<accession>A0A955RI59</accession>
<keyword evidence="3" id="KW-0488">Methylation</keyword>
<proteinExistence type="inferred from homology"/>
<dbReference type="SMART" id="SM00937">
    <property type="entry name" value="PCRF"/>
    <property type="match status" value="1"/>
</dbReference>
<evidence type="ECO:0000256" key="1">
    <source>
        <dbReference type="ARBA" id="ARBA00002986"/>
    </source>
</evidence>
<evidence type="ECO:0000256" key="2">
    <source>
        <dbReference type="ARBA" id="ARBA00010835"/>
    </source>
</evidence>
<sequence length="349" mass="39687">MNNLSEDKQKLEKIEKELSNPDVYKDQTKVSRLNDEHTLLKELITTRERIDEIESSLTNLKEMIEDPEMSEMAKLESDELEIELKRAKAYLIELQTPEEPNDKKNVILEIRAGTGGDEASLFAGDLYRMYIRYAQSKKWKTVQLSSAHSESGGLKEVICLIEGKNIYKQLKFENGIHRVQRIPATESSGRIHTSAASVAMIPEVEETEIDIDPSEIKIDVYRSSGPGGQSVNTTDSAVRITHIPSGLVVTCQDSKSQHNNRAQAMKVLKSRLSEMEQEKQQNAIDEKRKIAFSTGDRSAKIRTYNFPQDRITDHRIKVSWFGIERVMGGDIEEILTTTRTKLMNQDDDN</sequence>
<keyword evidence="4" id="KW-0648">Protein biosynthesis</keyword>
<evidence type="ECO:0000256" key="4">
    <source>
        <dbReference type="ARBA" id="ARBA00022917"/>
    </source>
</evidence>
<dbReference type="SUPFAM" id="SSF75620">
    <property type="entry name" value="Release factor"/>
    <property type="match status" value="1"/>
</dbReference>